<comment type="caution">
    <text evidence="13">The sequence shown here is derived from an EMBL/GenBank/DDBJ whole genome shotgun (WGS) entry which is preliminary data.</text>
</comment>
<reference evidence="13 14" key="2">
    <citation type="submission" date="2024-01" db="EMBL/GenBank/DDBJ databases">
        <authorList>
            <person name="Xie X."/>
        </authorList>
    </citation>
    <scope>NUCLEOTIDE SEQUENCE [LARGE SCALE GENOMIC DNA]</scope>
    <source>
        <strain evidence="13">SCUT-1</strain>
    </source>
</reference>
<dbReference type="InterPro" id="IPR051045">
    <property type="entry name" value="TonB-dependent_transducer"/>
</dbReference>
<evidence type="ECO:0000313" key="13">
    <source>
        <dbReference type="EMBL" id="MEB4591642.1"/>
    </source>
</evidence>
<feature type="compositionally biased region" description="Basic and acidic residues" evidence="11">
    <location>
        <begin position="77"/>
        <end position="123"/>
    </location>
</feature>
<feature type="compositionally biased region" description="Low complexity" evidence="11">
    <location>
        <begin position="145"/>
        <end position="162"/>
    </location>
</feature>
<reference evidence="14" key="1">
    <citation type="submission" date="2023-07" db="EMBL/GenBank/DDBJ databases">
        <title>The carbon used by Thiothrix.</title>
        <authorList>
            <person name="Chen L."/>
        </authorList>
    </citation>
    <scope>NUCLEOTIDE SEQUENCE [LARGE SCALE GENOMIC DNA]</scope>
</reference>
<dbReference type="NCBIfam" id="TIGR01352">
    <property type="entry name" value="tonB_Cterm"/>
    <property type="match status" value="1"/>
</dbReference>
<evidence type="ECO:0000256" key="4">
    <source>
        <dbReference type="ARBA" id="ARBA00022475"/>
    </source>
</evidence>
<dbReference type="Proteomes" id="UP001308005">
    <property type="component" value="Unassembled WGS sequence"/>
</dbReference>
<evidence type="ECO:0000256" key="6">
    <source>
        <dbReference type="ARBA" id="ARBA00022692"/>
    </source>
</evidence>
<keyword evidence="6" id="KW-0812">Transmembrane</keyword>
<evidence type="ECO:0000256" key="7">
    <source>
        <dbReference type="ARBA" id="ARBA00022927"/>
    </source>
</evidence>
<keyword evidence="5 10" id="KW-0997">Cell inner membrane</keyword>
<proteinExistence type="inferred from homology"/>
<feature type="domain" description="TonB C-terminal" evidence="12">
    <location>
        <begin position="167"/>
        <end position="257"/>
    </location>
</feature>
<accession>A0ABU6CXT2</accession>
<feature type="compositionally biased region" description="Pro residues" evidence="11">
    <location>
        <begin position="50"/>
        <end position="76"/>
    </location>
</feature>
<evidence type="ECO:0000256" key="9">
    <source>
        <dbReference type="ARBA" id="ARBA00023136"/>
    </source>
</evidence>
<dbReference type="InterPro" id="IPR003538">
    <property type="entry name" value="TonB"/>
</dbReference>
<keyword evidence="9" id="KW-0472">Membrane</keyword>
<evidence type="ECO:0000256" key="3">
    <source>
        <dbReference type="ARBA" id="ARBA00022448"/>
    </source>
</evidence>
<dbReference type="EMBL" id="JAYMYJ010000112">
    <property type="protein sequence ID" value="MEB4591642.1"/>
    <property type="molecule type" value="Genomic_DNA"/>
</dbReference>
<name>A0ABU6CXT2_9GAMM</name>
<dbReference type="Pfam" id="PF03544">
    <property type="entry name" value="TonB_C"/>
    <property type="match status" value="1"/>
</dbReference>
<dbReference type="RefSeq" id="WP_324695405.1">
    <property type="nucleotide sequence ID" value="NZ_JAYMYJ010000112.1"/>
</dbReference>
<organism evidence="13 14">
    <name type="scientific">Candidatus Thiothrix phosphatis</name>
    <dbReference type="NCBI Taxonomy" id="3112415"/>
    <lineage>
        <taxon>Bacteria</taxon>
        <taxon>Pseudomonadati</taxon>
        <taxon>Pseudomonadota</taxon>
        <taxon>Gammaproteobacteria</taxon>
        <taxon>Thiotrichales</taxon>
        <taxon>Thiotrichaceae</taxon>
        <taxon>Thiothrix</taxon>
    </lineage>
</organism>
<gene>
    <name evidence="13" type="ORF">VSS37_11680</name>
</gene>
<comment type="subcellular location">
    <subcellularLocation>
        <location evidence="1 10">Cell inner membrane</location>
        <topology evidence="1 10">Single-pass membrane protein</topology>
        <orientation evidence="1 10">Periplasmic side</orientation>
    </subcellularLocation>
</comment>
<keyword evidence="10" id="KW-0735">Signal-anchor</keyword>
<evidence type="ECO:0000259" key="12">
    <source>
        <dbReference type="PROSITE" id="PS52015"/>
    </source>
</evidence>
<protein>
    <recommendedName>
        <fullName evidence="10">Protein TonB</fullName>
    </recommendedName>
</protein>
<keyword evidence="7 10" id="KW-0653">Protein transport</keyword>
<dbReference type="SUPFAM" id="SSF74653">
    <property type="entry name" value="TolA/TonB C-terminal domain"/>
    <property type="match status" value="1"/>
</dbReference>
<evidence type="ECO:0000313" key="14">
    <source>
        <dbReference type="Proteomes" id="UP001308005"/>
    </source>
</evidence>
<keyword evidence="14" id="KW-1185">Reference proteome</keyword>
<dbReference type="Gene3D" id="3.30.1150.10">
    <property type="match status" value="1"/>
</dbReference>
<dbReference type="PANTHER" id="PTHR33446">
    <property type="entry name" value="PROTEIN TONB-RELATED"/>
    <property type="match status" value="1"/>
</dbReference>
<evidence type="ECO:0000256" key="2">
    <source>
        <dbReference type="ARBA" id="ARBA00006555"/>
    </source>
</evidence>
<comment type="similarity">
    <text evidence="2 10">Belongs to the TonB family.</text>
</comment>
<keyword evidence="8" id="KW-1133">Transmembrane helix</keyword>
<keyword evidence="3 10" id="KW-0813">Transport</keyword>
<dbReference type="InterPro" id="IPR006260">
    <property type="entry name" value="TonB/TolA_C"/>
</dbReference>
<evidence type="ECO:0000256" key="1">
    <source>
        <dbReference type="ARBA" id="ARBA00004383"/>
    </source>
</evidence>
<sequence>MKDNHLTGLGVSSAVHVGLALLLAPVLFAQEPKKEEPPVLPVELAMFAPPAPEPVQEPAPQLAPEPPPPPPPPPKPKQTEKPKPKKDKQDKPVEKPLPKPKPEKDLRKEQEARERREELRRQQEAQQQLEAMQRQEQARAEAGRQARLRAQQQAARAAAQAQNETPLITNPSYRRPPRAPEYPRRALEAGVEGMVIVRANVSAGGNVTAARVHQSSGNAALDAAAVKAVRGWSFVPASRGGRSIESIVQTPVRFRIN</sequence>
<evidence type="ECO:0000256" key="8">
    <source>
        <dbReference type="ARBA" id="ARBA00022989"/>
    </source>
</evidence>
<evidence type="ECO:0000256" key="11">
    <source>
        <dbReference type="SAM" id="MobiDB-lite"/>
    </source>
</evidence>
<keyword evidence="4 10" id="KW-1003">Cell membrane</keyword>
<dbReference type="PANTHER" id="PTHR33446:SF2">
    <property type="entry name" value="PROTEIN TONB"/>
    <property type="match status" value="1"/>
</dbReference>
<feature type="region of interest" description="Disordered" evidence="11">
    <location>
        <begin position="50"/>
        <end position="180"/>
    </location>
</feature>
<feature type="compositionally biased region" description="Low complexity" evidence="11">
    <location>
        <begin position="124"/>
        <end position="135"/>
    </location>
</feature>
<evidence type="ECO:0000256" key="5">
    <source>
        <dbReference type="ARBA" id="ARBA00022519"/>
    </source>
</evidence>
<dbReference type="InterPro" id="IPR037682">
    <property type="entry name" value="TonB_C"/>
</dbReference>
<dbReference type="PRINTS" id="PR01374">
    <property type="entry name" value="TONBPROTEIN"/>
</dbReference>
<comment type="function">
    <text evidence="10">Interacts with outer membrane receptor proteins that carry out high-affinity binding and energy dependent uptake into the periplasmic space of specific substrates. It could act to transduce energy from the cytoplasmic membrane to specific energy-requiring processes in the outer membrane, resulting in the release into the periplasm of ligands bound by these outer membrane proteins.</text>
</comment>
<evidence type="ECO:0000256" key="10">
    <source>
        <dbReference type="RuleBase" id="RU362123"/>
    </source>
</evidence>
<dbReference type="PROSITE" id="PS52015">
    <property type="entry name" value="TONB_CTD"/>
    <property type="match status" value="1"/>
</dbReference>